<evidence type="ECO:0000313" key="1">
    <source>
        <dbReference type="EMBL" id="MBK2302416.1"/>
    </source>
</evidence>
<dbReference type="Proteomes" id="UP000760407">
    <property type="component" value="Unassembled WGS sequence"/>
</dbReference>
<gene>
    <name evidence="1" type="ORF">IBE52_05780</name>
</gene>
<evidence type="ECO:0000313" key="2">
    <source>
        <dbReference type="Proteomes" id="UP000760407"/>
    </source>
</evidence>
<sequence length="82" mass="9010">MSFLQDRITATKDQIVALEDAATDLMSGTIQTYTLDTGQSRQVVTKHSIGTINRVLDSLYNRLSILESRQKGGGTIVGRPAW</sequence>
<keyword evidence="2" id="KW-1185">Reference proteome</keyword>
<comment type="caution">
    <text evidence="1">The sequence shown here is derived from an EMBL/GenBank/DDBJ whole genome shotgun (WGS) entry which is preliminary data.</text>
</comment>
<dbReference type="EMBL" id="JACTSG010000004">
    <property type="protein sequence ID" value="MBK2302416.1"/>
    <property type="molecule type" value="Genomic_DNA"/>
</dbReference>
<reference evidence="1 2" key="1">
    <citation type="submission" date="2020-08" db="EMBL/GenBank/DDBJ databases">
        <title>Comparative genomics of Francisella species.</title>
        <authorList>
            <person name="Sahl J."/>
            <person name="Sjodin A."/>
            <person name="Wagner D."/>
            <person name="Forsman M."/>
        </authorList>
    </citation>
    <scope>NUCLEOTIDE SEQUENCE [LARGE SCALE GENOMIC DNA]</scope>
    <source>
        <strain evidence="1 2">F1093</strain>
    </source>
</reference>
<proteinExistence type="predicted"/>
<dbReference type="RefSeq" id="WP_200166556.1">
    <property type="nucleotide sequence ID" value="NZ_JACTSG010000004.1"/>
</dbReference>
<name>A0ABS1GCC4_9GAMM</name>
<protein>
    <submittedName>
        <fullName evidence="1">Uncharacterized protein</fullName>
    </submittedName>
</protein>
<organism evidence="1 2">
    <name type="scientific">Francisella philomiragia</name>
    <dbReference type="NCBI Taxonomy" id="28110"/>
    <lineage>
        <taxon>Bacteria</taxon>
        <taxon>Pseudomonadati</taxon>
        <taxon>Pseudomonadota</taxon>
        <taxon>Gammaproteobacteria</taxon>
        <taxon>Thiotrichales</taxon>
        <taxon>Francisellaceae</taxon>
        <taxon>Francisella</taxon>
    </lineage>
</organism>
<accession>A0ABS1GCC4</accession>